<dbReference type="SUPFAM" id="SSF103486">
    <property type="entry name" value="V-type ATP synthase subunit C"/>
    <property type="match status" value="1"/>
</dbReference>
<keyword evidence="4" id="KW-1185">Reference proteome</keyword>
<dbReference type="InterPro" id="IPR044911">
    <property type="entry name" value="V-type_ATPase_csu/dsu_dom_3"/>
</dbReference>
<keyword evidence="2" id="KW-0406">Ion transport</keyword>
<organism evidence="3 4">
    <name type="scientific">Aminithiophilus ramosus</name>
    <dbReference type="NCBI Taxonomy" id="3029084"/>
    <lineage>
        <taxon>Bacteria</taxon>
        <taxon>Thermotogati</taxon>
        <taxon>Synergistota</taxon>
        <taxon>Synergistia</taxon>
        <taxon>Synergistales</taxon>
        <taxon>Aminithiophilaceae</taxon>
        <taxon>Aminithiophilus</taxon>
    </lineage>
</organism>
<dbReference type="AlphaFoldDB" id="A0A9Q7ALN9"/>
<dbReference type="Proteomes" id="UP000671879">
    <property type="component" value="Chromosome"/>
</dbReference>
<evidence type="ECO:0000256" key="2">
    <source>
        <dbReference type="ARBA" id="ARBA00023065"/>
    </source>
</evidence>
<gene>
    <name evidence="3" type="ORF">KAR29_10245</name>
</gene>
<dbReference type="Pfam" id="PF01992">
    <property type="entry name" value="vATP-synt_AC39"/>
    <property type="match status" value="1"/>
</dbReference>
<reference evidence="4" key="1">
    <citation type="submission" date="2021-04" db="EMBL/GenBank/DDBJ databases">
        <title>A novel Synergistetes isolate from a pyrite-forming mixed culture.</title>
        <authorList>
            <person name="Bunk B."/>
            <person name="Sproer C."/>
            <person name="Spring S."/>
            <person name="Pester M."/>
        </authorList>
    </citation>
    <scope>NUCLEOTIDE SEQUENCE [LARGE SCALE GENOMIC DNA]</scope>
    <source>
        <strain evidence="4">J.5.4.2-T.3.5.2</strain>
    </source>
</reference>
<accession>A0A9Q7ALN9</accession>
<keyword evidence="1" id="KW-0813">Transport</keyword>
<dbReference type="PANTHER" id="PTHR38682:SF1">
    <property type="entry name" value="V-TYPE ATP SYNTHASE SUBUNIT C"/>
    <property type="match status" value="1"/>
</dbReference>
<evidence type="ECO:0000256" key="1">
    <source>
        <dbReference type="ARBA" id="ARBA00022448"/>
    </source>
</evidence>
<dbReference type="InterPro" id="IPR002843">
    <property type="entry name" value="ATPase_V0-cplx_csu/dsu"/>
</dbReference>
<dbReference type="RefSeq" id="WP_274372898.1">
    <property type="nucleotide sequence ID" value="NZ_CP072943.1"/>
</dbReference>
<name>A0A9Q7ALN9_9BACT</name>
<dbReference type="GO" id="GO:0046961">
    <property type="term" value="F:proton-transporting ATPase activity, rotational mechanism"/>
    <property type="evidence" value="ECO:0007669"/>
    <property type="project" value="InterPro"/>
</dbReference>
<dbReference type="PANTHER" id="PTHR38682">
    <property type="entry name" value="V-TYPE ATP SYNTHASE SUBUNIT C"/>
    <property type="match status" value="1"/>
</dbReference>
<protein>
    <submittedName>
        <fullName evidence="3">V-type ATPase subunit</fullName>
    </submittedName>
</protein>
<dbReference type="Gene3D" id="1.10.132.50">
    <property type="entry name" value="ATP synthase (C/AC39) subunit, domain 3"/>
    <property type="match status" value="3"/>
</dbReference>
<evidence type="ECO:0000313" key="3">
    <source>
        <dbReference type="EMBL" id="QTX31723.1"/>
    </source>
</evidence>
<dbReference type="InterPro" id="IPR050873">
    <property type="entry name" value="V-ATPase_V0D/AC39_subunit"/>
</dbReference>
<dbReference type="KEGG" id="aram:KAR29_10245"/>
<dbReference type="InterPro" id="IPR036079">
    <property type="entry name" value="ATPase_csu/dsu_sf"/>
</dbReference>
<evidence type="ECO:0000313" key="4">
    <source>
        <dbReference type="Proteomes" id="UP000671879"/>
    </source>
</evidence>
<sequence length="362" mass="40828">MVLSPDLGGRLCAGGRARASTLLDDAFFWRLLDCDSVEEIAFALAGSEPYAPFFEGLEPKGLARAQVEEVVSVVPFLEAERFFVHFRGPSLRLLQTFRDRWVMEFLKRLLRRLRAGHVDRAYLKRLVDRFPRTPYPLPSLVEATSFLEVARLLAATPLGPKAAAMVAQLDDAATGLFPVEMSLDRRLFSLTLAACRALGGSVGRQLADLFGTEADLANLSWIRRGRRYYAMDGAELMGALMPGGRRIGRRELNALVQAPSEEELWRKLQSGPYGDVFPDDEAREELSLERAKQRRLREEALRVYRRGLPGLQSVVALLFLRRFEAFDLVTLVEDVRYGFDRRQGALFLCRPLIPGGEIRWPS</sequence>
<dbReference type="EMBL" id="CP072943">
    <property type="protein sequence ID" value="QTX31723.1"/>
    <property type="molecule type" value="Genomic_DNA"/>
</dbReference>
<proteinExistence type="predicted"/>